<feature type="region of interest" description="Disordered" evidence="1">
    <location>
        <begin position="80"/>
        <end position="102"/>
    </location>
</feature>
<evidence type="ECO:0000313" key="3">
    <source>
        <dbReference type="Proteomes" id="UP001153954"/>
    </source>
</evidence>
<reference evidence="2" key="1">
    <citation type="submission" date="2022-03" db="EMBL/GenBank/DDBJ databases">
        <authorList>
            <person name="Tunstrom K."/>
        </authorList>
    </citation>
    <scope>NUCLEOTIDE SEQUENCE</scope>
</reference>
<dbReference type="AlphaFoldDB" id="A0AAU9V4C4"/>
<comment type="caution">
    <text evidence="2">The sequence shown here is derived from an EMBL/GenBank/DDBJ whole genome shotgun (WGS) entry which is preliminary data.</text>
</comment>
<dbReference type="EMBL" id="CAKOGL010000027">
    <property type="protein sequence ID" value="CAH2104902.1"/>
    <property type="molecule type" value="Genomic_DNA"/>
</dbReference>
<organism evidence="2 3">
    <name type="scientific">Euphydryas editha</name>
    <name type="common">Edith's checkerspot</name>
    <dbReference type="NCBI Taxonomy" id="104508"/>
    <lineage>
        <taxon>Eukaryota</taxon>
        <taxon>Metazoa</taxon>
        <taxon>Ecdysozoa</taxon>
        <taxon>Arthropoda</taxon>
        <taxon>Hexapoda</taxon>
        <taxon>Insecta</taxon>
        <taxon>Pterygota</taxon>
        <taxon>Neoptera</taxon>
        <taxon>Endopterygota</taxon>
        <taxon>Lepidoptera</taxon>
        <taxon>Glossata</taxon>
        <taxon>Ditrysia</taxon>
        <taxon>Papilionoidea</taxon>
        <taxon>Nymphalidae</taxon>
        <taxon>Nymphalinae</taxon>
        <taxon>Euphydryas</taxon>
    </lineage>
</organism>
<gene>
    <name evidence="2" type="ORF">EEDITHA_LOCUS19228</name>
</gene>
<proteinExistence type="predicted"/>
<evidence type="ECO:0000313" key="2">
    <source>
        <dbReference type="EMBL" id="CAH2104902.1"/>
    </source>
</evidence>
<name>A0AAU9V4C4_EUPED</name>
<sequence>MFYIISYTQRFIISGQKAVDKRGICLRERALISLRSLNQGRRVSKVDGRSPRERFERINLPGGAGADSLVVVCRVTRVNQQRHARNRTSSSPSTPRPVPCRSLGRAVSVNCETSFIESTTHDPRRGWPTLRS</sequence>
<dbReference type="Proteomes" id="UP001153954">
    <property type="component" value="Unassembled WGS sequence"/>
</dbReference>
<keyword evidence="3" id="KW-1185">Reference proteome</keyword>
<accession>A0AAU9V4C4</accession>
<protein>
    <submittedName>
        <fullName evidence="2">Uncharacterized protein</fullName>
    </submittedName>
</protein>
<evidence type="ECO:0000256" key="1">
    <source>
        <dbReference type="SAM" id="MobiDB-lite"/>
    </source>
</evidence>